<organism evidence="1 2">
    <name type="scientific">Pelolinea submarina</name>
    <dbReference type="NCBI Taxonomy" id="913107"/>
    <lineage>
        <taxon>Bacteria</taxon>
        <taxon>Bacillati</taxon>
        <taxon>Chloroflexota</taxon>
        <taxon>Anaerolineae</taxon>
        <taxon>Anaerolineales</taxon>
        <taxon>Anaerolineaceae</taxon>
        <taxon>Pelolinea</taxon>
    </lineage>
</organism>
<evidence type="ECO:0000313" key="1">
    <source>
        <dbReference type="EMBL" id="REG06227.1"/>
    </source>
</evidence>
<reference evidence="1 2" key="1">
    <citation type="submission" date="2018-08" db="EMBL/GenBank/DDBJ databases">
        <title>Genomic Encyclopedia of Type Strains, Phase IV (KMG-IV): sequencing the most valuable type-strain genomes for metagenomic binning, comparative biology and taxonomic classification.</title>
        <authorList>
            <person name="Goeker M."/>
        </authorList>
    </citation>
    <scope>NUCLEOTIDE SEQUENCE [LARGE SCALE GENOMIC DNA]</scope>
    <source>
        <strain evidence="1 2">DSM 23923</strain>
    </source>
</reference>
<comment type="caution">
    <text evidence="1">The sequence shown here is derived from an EMBL/GenBank/DDBJ whole genome shotgun (WGS) entry which is preliminary data.</text>
</comment>
<keyword evidence="2" id="KW-1185">Reference proteome</keyword>
<dbReference type="RefSeq" id="WP_116225924.1">
    <property type="nucleotide sequence ID" value="NZ_AP018437.1"/>
</dbReference>
<dbReference type="Proteomes" id="UP000256388">
    <property type="component" value="Unassembled WGS sequence"/>
</dbReference>
<proteinExistence type="predicted"/>
<sequence>MKTTVNEEMLNKIVALLTIYQKSMNPASKEEYLDYAIRRVDVEKALKAIGTQLDNEGSILLMRGTFLQVKRRDALLASYLQTIWNGVGCWPA</sequence>
<name>A0A347ZQ64_9CHLR</name>
<accession>A0A347ZQ64</accession>
<dbReference type="AlphaFoldDB" id="A0A347ZQ64"/>
<gene>
    <name evidence="1" type="ORF">DFR64_2659</name>
</gene>
<dbReference type="EMBL" id="QUMS01000004">
    <property type="protein sequence ID" value="REG06227.1"/>
    <property type="molecule type" value="Genomic_DNA"/>
</dbReference>
<evidence type="ECO:0000313" key="2">
    <source>
        <dbReference type="Proteomes" id="UP000256388"/>
    </source>
</evidence>
<protein>
    <submittedName>
        <fullName evidence="1">Uncharacterized protein</fullName>
    </submittedName>
</protein>